<sequence>MKKVIDGAVYNTETAKKVCEQRIEEADHARGAYVKQLKQLYKTKSAKYFFYINNEFPAYVDMNDDDLNPNFELTEVTEEKIIPISYELAAQFANETITSYPESKKQIGKFLPELIQNEKSGDKKIQKKLYISEKANWYLGMMLTESNDTNSSFIEKLIVEEYRKLYKKGIMQGDPYFEMEND</sequence>
<proteinExistence type="predicted"/>
<dbReference type="Proteomes" id="UP001595880">
    <property type="component" value="Unassembled WGS sequence"/>
</dbReference>
<keyword evidence="2" id="KW-1185">Reference proteome</keyword>
<organism evidence="1 2">
    <name type="scientific">Gracilibacillus marinus</name>
    <dbReference type="NCBI Taxonomy" id="630535"/>
    <lineage>
        <taxon>Bacteria</taxon>
        <taxon>Bacillati</taxon>
        <taxon>Bacillota</taxon>
        <taxon>Bacilli</taxon>
        <taxon>Bacillales</taxon>
        <taxon>Bacillaceae</taxon>
        <taxon>Gracilibacillus</taxon>
    </lineage>
</organism>
<dbReference type="RefSeq" id="WP_390200505.1">
    <property type="nucleotide sequence ID" value="NZ_JBHSDV010000005.1"/>
</dbReference>
<evidence type="ECO:0000313" key="2">
    <source>
        <dbReference type="Proteomes" id="UP001595880"/>
    </source>
</evidence>
<comment type="caution">
    <text evidence="1">The sequence shown here is derived from an EMBL/GenBank/DDBJ whole genome shotgun (WGS) entry which is preliminary data.</text>
</comment>
<name>A0ABV8VWZ2_9BACI</name>
<reference evidence="2" key="1">
    <citation type="journal article" date="2019" name="Int. J. Syst. Evol. Microbiol.">
        <title>The Global Catalogue of Microorganisms (GCM) 10K type strain sequencing project: providing services to taxonomists for standard genome sequencing and annotation.</title>
        <authorList>
            <consortium name="The Broad Institute Genomics Platform"/>
            <consortium name="The Broad Institute Genome Sequencing Center for Infectious Disease"/>
            <person name="Wu L."/>
            <person name="Ma J."/>
        </authorList>
    </citation>
    <scope>NUCLEOTIDE SEQUENCE [LARGE SCALE GENOMIC DNA]</scope>
    <source>
        <strain evidence="2">KACC 14058</strain>
    </source>
</reference>
<accession>A0ABV8VWZ2</accession>
<dbReference type="EMBL" id="JBHSDV010000005">
    <property type="protein sequence ID" value="MFC4389047.1"/>
    <property type="molecule type" value="Genomic_DNA"/>
</dbReference>
<evidence type="ECO:0000313" key="1">
    <source>
        <dbReference type="EMBL" id="MFC4389047.1"/>
    </source>
</evidence>
<gene>
    <name evidence="1" type="ORF">ACFOZ1_14685</name>
</gene>
<protein>
    <submittedName>
        <fullName evidence="1">Uncharacterized protein</fullName>
    </submittedName>
</protein>